<keyword evidence="2" id="KW-1133">Transmembrane helix</keyword>
<dbReference type="GO" id="GO:0015297">
    <property type="term" value="F:antiporter activity"/>
    <property type="evidence" value="ECO:0007669"/>
    <property type="project" value="InterPro"/>
</dbReference>
<feature type="transmembrane region" description="Helical" evidence="2">
    <location>
        <begin position="332"/>
        <end position="353"/>
    </location>
</feature>
<keyword evidence="2" id="KW-0472">Membrane</keyword>
<evidence type="ECO:0000313" key="4">
    <source>
        <dbReference type="Proteomes" id="UP000324194"/>
    </source>
</evidence>
<proteinExistence type="predicted"/>
<feature type="transmembrane region" description="Helical" evidence="2">
    <location>
        <begin position="365"/>
        <end position="384"/>
    </location>
</feature>
<dbReference type="InterPro" id="IPR002528">
    <property type="entry name" value="MATE_fam"/>
</dbReference>
<dbReference type="GO" id="GO:0005886">
    <property type="term" value="C:plasma membrane"/>
    <property type="evidence" value="ECO:0007669"/>
    <property type="project" value="TreeGrafter"/>
</dbReference>
<dbReference type="KEGG" id="asip:AQUSIP_24840"/>
<feature type="transmembrane region" description="Helical" evidence="2">
    <location>
        <begin position="287"/>
        <end position="312"/>
    </location>
</feature>
<dbReference type="EMBL" id="LR699120">
    <property type="protein sequence ID" value="VVC77157.1"/>
    <property type="molecule type" value="Genomic_DNA"/>
</dbReference>
<gene>
    <name evidence="3" type="primary">mdtK</name>
    <name evidence="3" type="ORF">AQUSIP_24840</name>
</gene>
<dbReference type="Pfam" id="PF01554">
    <property type="entry name" value="MatE"/>
    <property type="match status" value="2"/>
</dbReference>
<feature type="transmembrane region" description="Helical" evidence="2">
    <location>
        <begin position="66"/>
        <end position="85"/>
    </location>
</feature>
<feature type="transmembrane region" description="Helical" evidence="2">
    <location>
        <begin position="209"/>
        <end position="240"/>
    </location>
</feature>
<keyword evidence="1" id="KW-0813">Transport</keyword>
<organism evidence="3 4">
    <name type="scientific">Aquicella siphonis</name>
    <dbReference type="NCBI Taxonomy" id="254247"/>
    <lineage>
        <taxon>Bacteria</taxon>
        <taxon>Pseudomonadati</taxon>
        <taxon>Pseudomonadota</taxon>
        <taxon>Gammaproteobacteria</taxon>
        <taxon>Legionellales</taxon>
        <taxon>Coxiellaceae</taxon>
        <taxon>Aquicella</taxon>
    </lineage>
</organism>
<keyword evidence="2" id="KW-0812">Transmembrane</keyword>
<keyword evidence="4" id="KW-1185">Reference proteome</keyword>
<dbReference type="GO" id="GO:0042910">
    <property type="term" value="F:xenobiotic transmembrane transporter activity"/>
    <property type="evidence" value="ECO:0007669"/>
    <property type="project" value="InterPro"/>
</dbReference>
<dbReference type="AlphaFoldDB" id="A0A5E4PLA0"/>
<dbReference type="PANTHER" id="PTHR43298">
    <property type="entry name" value="MULTIDRUG RESISTANCE PROTEIN NORM-RELATED"/>
    <property type="match status" value="1"/>
</dbReference>
<evidence type="ECO:0000256" key="2">
    <source>
        <dbReference type="SAM" id="Phobius"/>
    </source>
</evidence>
<feature type="transmembrane region" description="Helical" evidence="2">
    <location>
        <begin position="135"/>
        <end position="155"/>
    </location>
</feature>
<feature type="transmembrane region" description="Helical" evidence="2">
    <location>
        <begin position="161"/>
        <end position="188"/>
    </location>
</feature>
<reference evidence="3 4" key="1">
    <citation type="submission" date="2019-08" db="EMBL/GenBank/DDBJ databases">
        <authorList>
            <person name="Guy L."/>
        </authorList>
    </citation>
    <scope>NUCLEOTIDE SEQUENCE [LARGE SCALE GENOMIC DNA]</scope>
    <source>
        <strain evidence="3 4">SGT-108</strain>
    </source>
</reference>
<feature type="transmembrane region" description="Helical" evidence="2">
    <location>
        <begin position="20"/>
        <end position="45"/>
    </location>
</feature>
<feature type="transmembrane region" description="Helical" evidence="2">
    <location>
        <begin position="390"/>
        <end position="411"/>
    </location>
</feature>
<sequence length="425" mass="47893">MGCGFLAMAMTAKLGQPMLAAGAIIYTVNMVVLIIPASLFFMLSISIGKYYSLGQHVCIGRLLRHAWILAILMALPVMFIFWYILPVLAWFNQPLQVALIVQEFFHASIWRVPLFFMSVCNQQLCYGMRRQKIDLYVNLIGAALFLVNAYSLIYGEFGFKAYGVAGLGFAYAIQTWFYFFFSVTIFYFNSKFHAIKLFSFKQRINMTLVLSLIKMGWPISLQIACELISLFLCAIFMGWINIASLAAYQIILQYQFLVFVPIFAISQAAGIMTSQTLHGPQPDGISTIGLAAVRQAGVISFAAGIMFVIFPIQLSRVFLNNADLQNLEIMRFAALFFFLMSIYQLFDAVRTVLTGLLRGLRDVIYPMIISISFCLIGISLGYFFTFCLKWNAAGLLLGWICGVILGTVILYRRWSYASKKLSLSL</sequence>
<protein>
    <submittedName>
        <fullName evidence="3">Multidrug resistance protein MdtK</fullName>
    </submittedName>
</protein>
<feature type="transmembrane region" description="Helical" evidence="2">
    <location>
        <begin position="246"/>
        <end position="266"/>
    </location>
</feature>
<dbReference type="PANTHER" id="PTHR43298:SF2">
    <property type="entry name" value="FMN_FAD EXPORTER YEEO-RELATED"/>
    <property type="match status" value="1"/>
</dbReference>
<name>A0A5E4PLA0_9COXI</name>
<evidence type="ECO:0000256" key="1">
    <source>
        <dbReference type="ARBA" id="ARBA00022448"/>
    </source>
</evidence>
<evidence type="ECO:0000313" key="3">
    <source>
        <dbReference type="EMBL" id="VVC77157.1"/>
    </source>
</evidence>
<dbReference type="InterPro" id="IPR050222">
    <property type="entry name" value="MATE_MdtK"/>
</dbReference>
<accession>A0A5E4PLA0</accession>
<dbReference type="Proteomes" id="UP000324194">
    <property type="component" value="Chromosome 2"/>
</dbReference>
<feature type="transmembrane region" description="Helical" evidence="2">
    <location>
        <begin position="97"/>
        <end position="114"/>
    </location>
</feature>